<evidence type="ECO:0000313" key="3">
    <source>
        <dbReference type="EMBL" id="QEC47546.1"/>
    </source>
</evidence>
<dbReference type="InterPro" id="IPR059177">
    <property type="entry name" value="GH29D-like_dom"/>
</dbReference>
<feature type="domain" description="GH29D-like beta-sandwich" evidence="2">
    <location>
        <begin position="324"/>
        <end position="385"/>
    </location>
</feature>
<dbReference type="KEGG" id="bsol:FSW04_08120"/>
<dbReference type="RefSeq" id="WP_146918124.1">
    <property type="nucleotide sequence ID" value="NZ_CP042430.1"/>
</dbReference>
<organism evidence="3 4">
    <name type="scientific">Baekduia soli</name>
    <dbReference type="NCBI Taxonomy" id="496014"/>
    <lineage>
        <taxon>Bacteria</taxon>
        <taxon>Bacillati</taxon>
        <taxon>Actinomycetota</taxon>
        <taxon>Thermoleophilia</taxon>
        <taxon>Solirubrobacterales</taxon>
        <taxon>Baekduiaceae</taxon>
        <taxon>Baekduia</taxon>
    </lineage>
</organism>
<feature type="domain" description="GH29D-like beta-sandwich" evidence="2">
    <location>
        <begin position="230"/>
        <end position="299"/>
    </location>
</feature>
<accession>A0A5B8U3C5</accession>
<name>A0A5B8U3C5_9ACTN</name>
<proteinExistence type="predicted"/>
<protein>
    <recommendedName>
        <fullName evidence="2">GH29D-like beta-sandwich domain-containing protein</fullName>
    </recommendedName>
</protein>
<dbReference type="OrthoDB" id="5240813at2"/>
<dbReference type="Pfam" id="PF13290">
    <property type="entry name" value="CHB_HEX_C_1"/>
    <property type="match status" value="2"/>
</dbReference>
<gene>
    <name evidence="3" type="ORF">FSW04_08120</name>
</gene>
<dbReference type="Gene3D" id="3.30.1920.20">
    <property type="match status" value="1"/>
</dbReference>
<dbReference type="PROSITE" id="PS51257">
    <property type="entry name" value="PROKAR_LIPOPROTEIN"/>
    <property type="match status" value="1"/>
</dbReference>
<evidence type="ECO:0000256" key="1">
    <source>
        <dbReference type="SAM" id="SignalP"/>
    </source>
</evidence>
<dbReference type="EMBL" id="CP042430">
    <property type="protein sequence ID" value="QEC47546.1"/>
    <property type="molecule type" value="Genomic_DNA"/>
</dbReference>
<sequence length="545" mass="55624">MRRLHKAPRPLRAAGLICSLVALLGAGCVASASAATYAVSSSTGATLVPGVDDAGNHCDDCTSTLALPFDVTFAGVTYTSAALSSNGNLQFSGGDNQTMGTVPYGPMGPTIFAYWYDLYTSDAASGQGVFTTTTGVAPHRSFVIEWRATECCSAGTPTYDFELVLREDSPAITVVYGAMESGDQNIAVQAGPSDYTVFDTGGPGGPVGPGRSVTFTPDQTAPVTTDDVGGGWSTTPVAVTLTPTDAGSGVDATYYTTDGSTPTTASAVYDPGARPELADGERIRYFSTDVDGNAESVQTSPAAHVDAVAPVTVDDVPAAVQAGPVTATLTATDVGSGVDATYYTTDGDVPTTASAVYDPAHRPVLAGGERIRYFSTDVAGNAGTVQASAVVTAEVPAPAPPAAPGAAPVPGPAASAPVPPGPAASLAWLHVSLPVLTIAPRSARFAADLPAGTTTFALARSFGHGHTVTTAAVHARLPLARTTVRTTSAGRVRVTLRLSAFGRRILARHPRARLVLRTFYVAPDGSRAHSTRVVSRRSTPALSPR</sequence>
<feature type="signal peptide" evidence="1">
    <location>
        <begin position="1"/>
        <end position="34"/>
    </location>
</feature>
<feature type="chain" id="PRO_5022777431" description="GH29D-like beta-sandwich domain-containing protein" evidence="1">
    <location>
        <begin position="35"/>
        <end position="545"/>
    </location>
</feature>
<evidence type="ECO:0000259" key="2">
    <source>
        <dbReference type="Pfam" id="PF13290"/>
    </source>
</evidence>
<keyword evidence="1" id="KW-0732">Signal</keyword>
<dbReference type="AlphaFoldDB" id="A0A5B8U3C5"/>
<dbReference type="Proteomes" id="UP000321805">
    <property type="component" value="Chromosome"/>
</dbReference>
<evidence type="ECO:0000313" key="4">
    <source>
        <dbReference type="Proteomes" id="UP000321805"/>
    </source>
</evidence>
<reference evidence="3 4" key="1">
    <citation type="journal article" date="2018" name="J. Microbiol.">
        <title>Baekduia soli gen. nov., sp. nov., a novel bacterium isolated from the soil of Baekdu Mountain and proposal of a novel family name, Baekduiaceae fam. nov.</title>
        <authorList>
            <person name="An D.S."/>
            <person name="Siddiqi M.Z."/>
            <person name="Kim K.H."/>
            <person name="Yu H.S."/>
            <person name="Im W.T."/>
        </authorList>
    </citation>
    <scope>NUCLEOTIDE SEQUENCE [LARGE SCALE GENOMIC DNA]</scope>
    <source>
        <strain evidence="3 4">BR7-21</strain>
    </source>
</reference>
<keyword evidence="4" id="KW-1185">Reference proteome</keyword>